<dbReference type="InterPro" id="IPR050524">
    <property type="entry name" value="APC_YAT"/>
</dbReference>
<dbReference type="OrthoDB" id="3900342at2759"/>
<dbReference type="PANTHER" id="PTHR43341">
    <property type="entry name" value="AMINO ACID PERMEASE"/>
    <property type="match status" value="1"/>
</dbReference>
<dbReference type="Pfam" id="PF00324">
    <property type="entry name" value="AA_permease"/>
    <property type="match status" value="1"/>
</dbReference>
<evidence type="ECO:0000313" key="10">
    <source>
        <dbReference type="Proteomes" id="UP000701801"/>
    </source>
</evidence>
<dbReference type="Proteomes" id="UP000701801">
    <property type="component" value="Unassembled WGS sequence"/>
</dbReference>
<evidence type="ECO:0000256" key="2">
    <source>
        <dbReference type="ARBA" id="ARBA00022448"/>
    </source>
</evidence>
<keyword evidence="5 7" id="KW-1133">Transmembrane helix</keyword>
<evidence type="ECO:0000259" key="8">
    <source>
        <dbReference type="Pfam" id="PF00324"/>
    </source>
</evidence>
<protein>
    <recommendedName>
        <fullName evidence="8">Amino acid permease/ SLC12A domain-containing protein</fullName>
    </recommendedName>
</protein>
<feature type="transmembrane region" description="Helical" evidence="7">
    <location>
        <begin position="142"/>
        <end position="164"/>
    </location>
</feature>
<feature type="transmembrane region" description="Helical" evidence="7">
    <location>
        <begin position="340"/>
        <end position="358"/>
    </location>
</feature>
<name>A0A9N9QC02_9HELO</name>
<dbReference type="PANTHER" id="PTHR43341:SF39">
    <property type="entry name" value="AMINO ACID TRANSPORTER (EUROFUNG)-RELATED"/>
    <property type="match status" value="1"/>
</dbReference>
<accession>A0A9N9QC02</accession>
<dbReference type="EMBL" id="CAJVRM010000673">
    <property type="protein sequence ID" value="CAG8982634.1"/>
    <property type="molecule type" value="Genomic_DNA"/>
</dbReference>
<evidence type="ECO:0000256" key="1">
    <source>
        <dbReference type="ARBA" id="ARBA00004141"/>
    </source>
</evidence>
<evidence type="ECO:0000256" key="6">
    <source>
        <dbReference type="ARBA" id="ARBA00023136"/>
    </source>
</evidence>
<dbReference type="AlphaFoldDB" id="A0A9N9QC02"/>
<feature type="transmembrane region" description="Helical" evidence="7">
    <location>
        <begin position="547"/>
        <end position="566"/>
    </location>
</feature>
<keyword evidence="10" id="KW-1185">Reference proteome</keyword>
<keyword evidence="4" id="KW-0029">Amino-acid transport</keyword>
<feature type="transmembrane region" description="Helical" evidence="7">
    <location>
        <begin position="301"/>
        <end position="319"/>
    </location>
</feature>
<keyword evidence="6 7" id="KW-0472">Membrane</keyword>
<proteinExistence type="predicted"/>
<evidence type="ECO:0000313" key="9">
    <source>
        <dbReference type="EMBL" id="CAG8982634.1"/>
    </source>
</evidence>
<sequence>MSAYQHARYPGQLWKPDRCKVSINGMFHLPFRKMIDGISIRVTRFLWRNPVIVLSFVFCHFSFLAMDPEKSAGKSPSTGSVTDISTGENAIPVDPVFGQTKRGLSGRHVQLMALGGSIGTGLFVGIGGVLSTSGPLSLVLGYLFYCITFIWPCNLVVGEMATYLPIRGSIFEFAKRYVDEAFGFALGWTYFYTAAMLLCAELSAVATVISFWDSETNPAAWVALALAVMIVLNIIAVKWYGESEFVMASTKILLIVGLIALTFVTMVGGNPKHDAYGFRYWKNGNHIHAYWTDGALGNFLGWWRVVLYAAFSVAGPDLLALAAGEIQNPRRQIPRVAKRAFYRIAGFYVVGVFAVGILCSSHDQRLISALADGHSGAAASPWVIGIQNLGIEGLPSFINFLILLSAWSCGNAYLYAASRTLYSLALDGQAPQIFRKCTKSGVPLYTVAVPSLLGCLAFMVASSSSVEVFGWFVSLSTIGFVLTYTGYIVTFIGWYRALNAQGISRDTLPWKAPFMPYFAYWAIGTGCVTIFFSGWNTFKPFDVQGFITSYFGVAFSAFMYTLWKILKRTKAVNPAEADLVTGKAEVDEECRHWDENPGKERAEMTRMEKIWDSCW</sequence>
<keyword evidence="2" id="KW-0813">Transport</keyword>
<dbReference type="Gene3D" id="1.20.1740.10">
    <property type="entry name" value="Amino acid/polyamine transporter I"/>
    <property type="match status" value="1"/>
</dbReference>
<comment type="subcellular location">
    <subcellularLocation>
        <location evidence="1">Membrane</location>
        <topology evidence="1">Multi-pass membrane protein</topology>
    </subcellularLocation>
</comment>
<feature type="transmembrane region" description="Helical" evidence="7">
    <location>
        <begin position="442"/>
        <end position="462"/>
    </location>
</feature>
<evidence type="ECO:0000256" key="5">
    <source>
        <dbReference type="ARBA" id="ARBA00022989"/>
    </source>
</evidence>
<keyword evidence="3 7" id="KW-0812">Transmembrane</keyword>
<evidence type="ECO:0000256" key="4">
    <source>
        <dbReference type="ARBA" id="ARBA00022970"/>
    </source>
</evidence>
<dbReference type="GO" id="GO:0016020">
    <property type="term" value="C:membrane"/>
    <property type="evidence" value="ECO:0007669"/>
    <property type="project" value="UniProtKB-SubCell"/>
</dbReference>
<feature type="domain" description="Amino acid permease/ SLC12A" evidence="8">
    <location>
        <begin position="108"/>
        <end position="570"/>
    </location>
</feature>
<feature type="transmembrane region" description="Helical" evidence="7">
    <location>
        <begin position="218"/>
        <end position="240"/>
    </location>
</feature>
<feature type="transmembrane region" description="Helical" evidence="7">
    <location>
        <begin position="185"/>
        <end position="212"/>
    </location>
</feature>
<feature type="transmembrane region" description="Helical" evidence="7">
    <location>
        <begin position="514"/>
        <end position="535"/>
    </location>
</feature>
<reference evidence="9" key="1">
    <citation type="submission" date="2021-07" db="EMBL/GenBank/DDBJ databases">
        <authorList>
            <person name="Durling M."/>
        </authorList>
    </citation>
    <scope>NUCLEOTIDE SEQUENCE</scope>
</reference>
<feature type="transmembrane region" description="Helical" evidence="7">
    <location>
        <begin position="397"/>
        <end position="416"/>
    </location>
</feature>
<feature type="transmembrane region" description="Helical" evidence="7">
    <location>
        <begin position="468"/>
        <end position="494"/>
    </location>
</feature>
<evidence type="ECO:0000256" key="7">
    <source>
        <dbReference type="SAM" id="Phobius"/>
    </source>
</evidence>
<dbReference type="InterPro" id="IPR004841">
    <property type="entry name" value="AA-permease/SLC12A_dom"/>
</dbReference>
<feature type="transmembrane region" description="Helical" evidence="7">
    <location>
        <begin position="252"/>
        <end position="269"/>
    </location>
</feature>
<evidence type="ECO:0000256" key="3">
    <source>
        <dbReference type="ARBA" id="ARBA00022692"/>
    </source>
</evidence>
<feature type="transmembrane region" description="Helical" evidence="7">
    <location>
        <begin position="111"/>
        <end position="130"/>
    </location>
</feature>
<gene>
    <name evidence="9" type="ORF">HYALB_00006029</name>
</gene>
<organism evidence="9 10">
    <name type="scientific">Hymenoscyphus albidus</name>
    <dbReference type="NCBI Taxonomy" id="595503"/>
    <lineage>
        <taxon>Eukaryota</taxon>
        <taxon>Fungi</taxon>
        <taxon>Dikarya</taxon>
        <taxon>Ascomycota</taxon>
        <taxon>Pezizomycotina</taxon>
        <taxon>Leotiomycetes</taxon>
        <taxon>Helotiales</taxon>
        <taxon>Helotiaceae</taxon>
        <taxon>Hymenoscyphus</taxon>
    </lineage>
</organism>
<dbReference type="FunFam" id="1.20.1740.10:FF:000006">
    <property type="entry name" value="General amino acid permease"/>
    <property type="match status" value="1"/>
</dbReference>
<comment type="caution">
    <text evidence="9">The sequence shown here is derived from an EMBL/GenBank/DDBJ whole genome shotgun (WGS) entry which is preliminary data.</text>
</comment>
<dbReference type="GO" id="GO:0015171">
    <property type="term" value="F:amino acid transmembrane transporter activity"/>
    <property type="evidence" value="ECO:0007669"/>
    <property type="project" value="TreeGrafter"/>
</dbReference>